<reference evidence="2" key="1">
    <citation type="submission" date="2014-09" db="EMBL/GenBank/DDBJ databases">
        <authorList>
            <person name="Magalhaes I.L.F."/>
            <person name="Oliveira U."/>
            <person name="Santos F.R."/>
            <person name="Vidigal T.H.D.A."/>
            <person name="Brescovit A.D."/>
            <person name="Santos A.J."/>
        </authorList>
    </citation>
    <scope>NUCLEOTIDE SEQUENCE</scope>
    <source>
        <tissue evidence="2">Shoot tissue taken approximately 20 cm above the soil surface</tissue>
    </source>
</reference>
<feature type="compositionally biased region" description="Pro residues" evidence="1">
    <location>
        <begin position="44"/>
        <end position="54"/>
    </location>
</feature>
<accession>A0A0A9CCC8</accession>
<protein>
    <submittedName>
        <fullName evidence="2">Uncharacterized protein</fullName>
    </submittedName>
</protein>
<feature type="region of interest" description="Disordered" evidence="1">
    <location>
        <begin position="32"/>
        <end position="80"/>
    </location>
</feature>
<feature type="region of interest" description="Disordered" evidence="1">
    <location>
        <begin position="1"/>
        <end position="20"/>
    </location>
</feature>
<evidence type="ECO:0000256" key="1">
    <source>
        <dbReference type="SAM" id="MobiDB-lite"/>
    </source>
</evidence>
<dbReference type="AlphaFoldDB" id="A0A0A9CCC8"/>
<name>A0A0A9CCC8_ARUDO</name>
<reference evidence="2" key="2">
    <citation type="journal article" date="2015" name="Data Brief">
        <title>Shoot transcriptome of the giant reed, Arundo donax.</title>
        <authorList>
            <person name="Barrero R.A."/>
            <person name="Guerrero F.D."/>
            <person name="Moolhuijzen P."/>
            <person name="Goolsby J.A."/>
            <person name="Tidwell J."/>
            <person name="Bellgard S.E."/>
            <person name="Bellgard M.I."/>
        </authorList>
    </citation>
    <scope>NUCLEOTIDE SEQUENCE</scope>
    <source>
        <tissue evidence="2">Shoot tissue taken approximately 20 cm above the soil surface</tissue>
    </source>
</reference>
<proteinExistence type="predicted"/>
<organism evidence="2">
    <name type="scientific">Arundo donax</name>
    <name type="common">Giant reed</name>
    <name type="synonym">Donax arundinaceus</name>
    <dbReference type="NCBI Taxonomy" id="35708"/>
    <lineage>
        <taxon>Eukaryota</taxon>
        <taxon>Viridiplantae</taxon>
        <taxon>Streptophyta</taxon>
        <taxon>Embryophyta</taxon>
        <taxon>Tracheophyta</taxon>
        <taxon>Spermatophyta</taxon>
        <taxon>Magnoliopsida</taxon>
        <taxon>Liliopsida</taxon>
        <taxon>Poales</taxon>
        <taxon>Poaceae</taxon>
        <taxon>PACMAD clade</taxon>
        <taxon>Arundinoideae</taxon>
        <taxon>Arundineae</taxon>
        <taxon>Arundo</taxon>
    </lineage>
</organism>
<dbReference type="PANTHER" id="PTHR47127">
    <property type="entry name" value="10A19I.15"/>
    <property type="match status" value="1"/>
</dbReference>
<dbReference type="EMBL" id="GBRH01224649">
    <property type="protein sequence ID" value="JAD73246.1"/>
    <property type="molecule type" value="Transcribed_RNA"/>
</dbReference>
<sequence length="174" mass="19138">MGSNEPLGAPAEVVDSAGHADPVSGVTFVEVLREAVGEETNTSTPPPTWIPPNGSPQEDGTTGRSEDKEKETSSVSGNKRKRVVISEDEALVFIGMTNAVKDMAGAIKATIHAEAHPDVYNAVMTLPSFTEDAILDALEWLYNNKAQSLDFVQMSDEHRHQWMNRWITKHYFNQ</sequence>
<evidence type="ECO:0000313" key="2">
    <source>
        <dbReference type="EMBL" id="JAD73246.1"/>
    </source>
</evidence>